<evidence type="ECO:0000313" key="2">
    <source>
        <dbReference type="EMBL" id="KAF1723912.1"/>
    </source>
</evidence>
<keyword evidence="1" id="KW-0732">Signal</keyword>
<comment type="caution">
    <text evidence="2">The sequence shown here is derived from an EMBL/GenBank/DDBJ whole genome shotgun (WGS) entry which is preliminary data.</text>
</comment>
<sequence length="235" mass="25748">MTRLALALLLGLLAPCAWAQDEVCEPADAGRAENRDGTVLTAMTECVPPGLRRHVATLTCEAGRVCDRLELTQEVAYNRMGHVDLVDLDQDGMYEVEVRGMCGAGPNCEGDVYRIDPATRTLQHFFSGGYYELQVIDGWLVEAGRSSCCSWEFHLWQLDAPHDLPLEYDTMDLMVQVDASGDDDGTVTGVTCTFTRQSGDNSQVVAPPSRALERICEHYGEPYELTSPDTTPGAP</sequence>
<evidence type="ECO:0000313" key="3">
    <source>
        <dbReference type="Proteomes" id="UP000781710"/>
    </source>
</evidence>
<accession>A0ABQ6ZEP8</accession>
<reference evidence="2 3" key="1">
    <citation type="submission" date="2017-10" db="EMBL/GenBank/DDBJ databases">
        <title>Whole genome sequencing of members of genus Pseudoxanthomonas.</title>
        <authorList>
            <person name="Kumar S."/>
            <person name="Bansal K."/>
            <person name="Kaur A."/>
            <person name="Patil P."/>
            <person name="Sharma S."/>
            <person name="Patil P.B."/>
        </authorList>
    </citation>
    <scope>NUCLEOTIDE SEQUENCE [LARGE SCALE GENOMIC DNA]</scope>
    <source>
        <strain evidence="2 3">DSM 17109</strain>
    </source>
</reference>
<organism evidence="2 3">
    <name type="scientific">Pseudoxanthomonas japonensis</name>
    <dbReference type="NCBI Taxonomy" id="69284"/>
    <lineage>
        <taxon>Bacteria</taxon>
        <taxon>Pseudomonadati</taxon>
        <taxon>Pseudomonadota</taxon>
        <taxon>Gammaproteobacteria</taxon>
        <taxon>Lysobacterales</taxon>
        <taxon>Lysobacteraceae</taxon>
        <taxon>Pseudoxanthomonas</taxon>
    </lineage>
</organism>
<feature type="chain" id="PRO_5045357266" description="Secreted protein" evidence="1">
    <location>
        <begin position="20"/>
        <end position="235"/>
    </location>
</feature>
<evidence type="ECO:0000256" key="1">
    <source>
        <dbReference type="SAM" id="SignalP"/>
    </source>
</evidence>
<keyword evidence="3" id="KW-1185">Reference proteome</keyword>
<evidence type="ECO:0008006" key="4">
    <source>
        <dbReference type="Google" id="ProtNLM"/>
    </source>
</evidence>
<feature type="signal peptide" evidence="1">
    <location>
        <begin position="1"/>
        <end position="19"/>
    </location>
</feature>
<dbReference type="RefSeq" id="WP_162338517.1">
    <property type="nucleotide sequence ID" value="NZ_JBHSRQ010000004.1"/>
</dbReference>
<proteinExistence type="predicted"/>
<protein>
    <recommendedName>
        <fullName evidence="4">Secreted protein</fullName>
    </recommendedName>
</protein>
<name>A0ABQ6ZEP8_9GAMM</name>
<gene>
    <name evidence="2" type="ORF">CSC78_14170</name>
</gene>
<dbReference type="Proteomes" id="UP000781710">
    <property type="component" value="Unassembled WGS sequence"/>
</dbReference>
<dbReference type="EMBL" id="PDWW01000022">
    <property type="protein sequence ID" value="KAF1723912.1"/>
    <property type="molecule type" value="Genomic_DNA"/>
</dbReference>